<evidence type="ECO:0000313" key="9">
    <source>
        <dbReference type="Proteomes" id="UP000239210"/>
    </source>
</evidence>
<evidence type="ECO:0000256" key="5">
    <source>
        <dbReference type="PIRSR" id="PIRSR615500-1"/>
    </source>
</evidence>
<name>A0A2T0TSA5_9ACTN</name>
<dbReference type="PROSITE" id="PS51892">
    <property type="entry name" value="SUBTILASE"/>
    <property type="match status" value="1"/>
</dbReference>
<dbReference type="SUPFAM" id="SSF52743">
    <property type="entry name" value="Subtilisin-like"/>
    <property type="match status" value="1"/>
</dbReference>
<dbReference type="InterPro" id="IPR050131">
    <property type="entry name" value="Peptidase_S8_subtilisin-like"/>
</dbReference>
<reference evidence="8 9" key="1">
    <citation type="submission" date="2018-03" db="EMBL/GenBank/DDBJ databases">
        <title>Genomic Encyclopedia of Archaeal and Bacterial Type Strains, Phase II (KMG-II): from individual species to whole genera.</title>
        <authorList>
            <person name="Goeker M."/>
        </authorList>
    </citation>
    <scope>NUCLEOTIDE SEQUENCE [LARGE SCALE GENOMIC DNA]</scope>
    <source>
        <strain evidence="8 9">DSM 45416</strain>
    </source>
</reference>
<dbReference type="Gene3D" id="2.160.20.80">
    <property type="entry name" value="E3 ubiquitin-protein ligase SopA"/>
    <property type="match status" value="1"/>
</dbReference>
<feature type="domain" description="Peptidase S8/S53" evidence="7">
    <location>
        <begin position="82"/>
        <end position="373"/>
    </location>
</feature>
<accession>A0A2T0TSA5</accession>
<keyword evidence="9" id="KW-1185">Reference proteome</keyword>
<dbReference type="Proteomes" id="UP000239210">
    <property type="component" value="Unassembled WGS sequence"/>
</dbReference>
<comment type="similarity">
    <text evidence="1 6">Belongs to the peptidase S8 family.</text>
</comment>
<keyword evidence="3 6" id="KW-0378">Hydrolase</keyword>
<feature type="active site" description="Charge relay system" evidence="5 6">
    <location>
        <position position="326"/>
    </location>
</feature>
<dbReference type="Pfam" id="PF00082">
    <property type="entry name" value="Peptidase_S8"/>
    <property type="match status" value="1"/>
</dbReference>
<dbReference type="Gene3D" id="3.40.50.200">
    <property type="entry name" value="Peptidase S8/S53 domain"/>
    <property type="match status" value="1"/>
</dbReference>
<proteinExistence type="inferred from homology"/>
<dbReference type="InterPro" id="IPR036852">
    <property type="entry name" value="Peptidase_S8/S53_dom_sf"/>
</dbReference>
<dbReference type="AlphaFoldDB" id="A0A2T0TSA5"/>
<dbReference type="PRINTS" id="PR00723">
    <property type="entry name" value="SUBTILISIN"/>
</dbReference>
<dbReference type="GO" id="GO:0004252">
    <property type="term" value="F:serine-type endopeptidase activity"/>
    <property type="evidence" value="ECO:0007669"/>
    <property type="project" value="UniProtKB-UniRule"/>
</dbReference>
<dbReference type="GO" id="GO:0006508">
    <property type="term" value="P:proteolysis"/>
    <property type="evidence" value="ECO:0007669"/>
    <property type="project" value="UniProtKB-KW"/>
</dbReference>
<evidence type="ECO:0000259" key="7">
    <source>
        <dbReference type="Pfam" id="PF00082"/>
    </source>
</evidence>
<keyword evidence="4 6" id="KW-0720">Serine protease</keyword>
<dbReference type="InterPro" id="IPR015500">
    <property type="entry name" value="Peptidase_S8_subtilisin-rel"/>
</dbReference>
<evidence type="ECO:0000256" key="2">
    <source>
        <dbReference type="ARBA" id="ARBA00022670"/>
    </source>
</evidence>
<feature type="active site" description="Charge relay system" evidence="5 6">
    <location>
        <position position="91"/>
    </location>
</feature>
<comment type="caution">
    <text evidence="8">The sequence shown here is derived from an EMBL/GenBank/DDBJ whole genome shotgun (WGS) entry which is preliminary data.</text>
</comment>
<evidence type="ECO:0000256" key="4">
    <source>
        <dbReference type="ARBA" id="ARBA00022825"/>
    </source>
</evidence>
<evidence type="ECO:0000313" key="8">
    <source>
        <dbReference type="EMBL" id="PRY48500.1"/>
    </source>
</evidence>
<sequence length="525" mass="55450">MDEKSTPHGVTTHTRDLPVSRGWGRRGIAALAATTATLGGVVMTAGPAAAAPLGYDVNAKGSLFHIAQAVGAHDSYRAGFTGRGVGVALIDTGVTEVPGLDTGNVVDGPDLSFDSQDPELAHRDAYGHGTHLASIIAGRDVAGTPASYTDPSRFSGIAPDATLLDVKVGASDGAVDVTQVIAAIDWVVEHRNDNGMNIRVINLSYGTDSTQDTRVDPLSYAVEQAWKAGIVVVVAGGNDGSTNLNLANPAQDPYVLAVGAADTQGTLNAVDDTVPSWGTRGTNQRHVDVVAPGVSVTGLRVPSGYADERNPGARRGDRFAVASGTSQAAAVVSGEVALLLQEEPRLTPDQVKRQIMSTSTAFSSTTNQYRGNGLTNVRQAQVKSNNTSTQSAQFWSTGTGSVEAARGSSHVERDGVPLQGEVDVFGNAWDGRAWATASGRQTAWEGGRWRGVLFSGDGWDGSTWRTAEWTAVAWDGRQWRDADWSGRQWRDGSWTGISWNGRQWRDANWSGRQWRTADLAGAAWS</sequence>
<dbReference type="InterPro" id="IPR000209">
    <property type="entry name" value="Peptidase_S8/S53_dom"/>
</dbReference>
<dbReference type="PANTHER" id="PTHR43806">
    <property type="entry name" value="PEPTIDASE S8"/>
    <property type="match status" value="1"/>
</dbReference>
<dbReference type="EMBL" id="PVTG01000009">
    <property type="protein sequence ID" value="PRY48500.1"/>
    <property type="molecule type" value="Genomic_DNA"/>
</dbReference>
<feature type="active site" description="Charge relay system" evidence="5 6">
    <location>
        <position position="128"/>
    </location>
</feature>
<keyword evidence="2 6" id="KW-0645">Protease</keyword>
<organism evidence="8 9">
    <name type="scientific">Geodermatophilus tzadiensis</name>
    <dbReference type="NCBI Taxonomy" id="1137988"/>
    <lineage>
        <taxon>Bacteria</taxon>
        <taxon>Bacillati</taxon>
        <taxon>Actinomycetota</taxon>
        <taxon>Actinomycetes</taxon>
        <taxon>Geodermatophilales</taxon>
        <taxon>Geodermatophilaceae</taxon>
        <taxon>Geodermatophilus</taxon>
    </lineage>
</organism>
<gene>
    <name evidence="8" type="ORF">LY71_109137</name>
</gene>
<evidence type="ECO:0000256" key="6">
    <source>
        <dbReference type="PROSITE-ProRule" id="PRU01240"/>
    </source>
</evidence>
<evidence type="ECO:0000256" key="3">
    <source>
        <dbReference type="ARBA" id="ARBA00022801"/>
    </source>
</evidence>
<dbReference type="PANTHER" id="PTHR43806:SF65">
    <property type="entry name" value="SERINE PROTEASE APRX"/>
    <property type="match status" value="1"/>
</dbReference>
<evidence type="ECO:0000256" key="1">
    <source>
        <dbReference type="ARBA" id="ARBA00011073"/>
    </source>
</evidence>
<dbReference type="SUPFAM" id="SSF141571">
    <property type="entry name" value="Pentapeptide repeat-like"/>
    <property type="match status" value="1"/>
</dbReference>
<protein>
    <submittedName>
        <fullName evidence="8">Serine protease AprX</fullName>
    </submittedName>
</protein>